<name>A0ABQ1PDZ1_9BACI</name>
<comment type="caution">
    <text evidence="2">The sequence shown here is derived from an EMBL/GenBank/DDBJ whole genome shotgun (WGS) entry which is preliminary data.</text>
</comment>
<proteinExistence type="predicted"/>
<organism evidence="2 3">
    <name type="scientific">Thalassobacillus devorans</name>
    <dbReference type="NCBI Taxonomy" id="279813"/>
    <lineage>
        <taxon>Bacteria</taxon>
        <taxon>Bacillati</taxon>
        <taxon>Bacillota</taxon>
        <taxon>Bacilli</taxon>
        <taxon>Bacillales</taxon>
        <taxon>Bacillaceae</taxon>
        <taxon>Thalassobacillus</taxon>
    </lineage>
</organism>
<protein>
    <submittedName>
        <fullName evidence="2">Uncharacterized protein</fullName>
    </submittedName>
</protein>
<gene>
    <name evidence="2" type="ORF">GCM10007216_27630</name>
</gene>
<reference evidence="3" key="1">
    <citation type="journal article" date="2019" name="Int. J. Syst. Evol. Microbiol.">
        <title>The Global Catalogue of Microorganisms (GCM) 10K type strain sequencing project: providing services to taxonomists for standard genome sequencing and annotation.</title>
        <authorList>
            <consortium name="The Broad Institute Genomics Platform"/>
            <consortium name="The Broad Institute Genome Sequencing Center for Infectious Disease"/>
            <person name="Wu L."/>
            <person name="Ma J."/>
        </authorList>
    </citation>
    <scope>NUCLEOTIDE SEQUENCE [LARGE SCALE GENOMIC DNA]</scope>
    <source>
        <strain evidence="3">CCM 7282</strain>
    </source>
</reference>
<keyword evidence="1" id="KW-0472">Membrane</keyword>
<sequence length="196" mass="22230">MKKYLNLNTLYIVMGIIAVGSFLIPQAIDMYHLQAQGINHIADDAERYMNNAHNMEGDYTITIDLSDPESNEGKFLFDDEEGNQIYVSKIIENESNYEVIFRSSGTYSRGGATLVSGIEHYRNINGYTHELKAEAHATYNYDTFKLTPSSSSALHSRSGDEFGFYLFPTDKDVDLDKEPTIEVTITNLQLNLWAKF</sequence>
<feature type="transmembrane region" description="Helical" evidence="1">
    <location>
        <begin position="7"/>
        <end position="28"/>
    </location>
</feature>
<dbReference type="RefSeq" id="WP_062443422.1">
    <property type="nucleotide sequence ID" value="NZ_BMCJ01000005.1"/>
</dbReference>
<evidence type="ECO:0000256" key="1">
    <source>
        <dbReference type="SAM" id="Phobius"/>
    </source>
</evidence>
<keyword evidence="1" id="KW-0812">Transmembrane</keyword>
<keyword evidence="1" id="KW-1133">Transmembrane helix</keyword>
<evidence type="ECO:0000313" key="2">
    <source>
        <dbReference type="EMBL" id="GGC95340.1"/>
    </source>
</evidence>
<keyword evidence="3" id="KW-1185">Reference proteome</keyword>
<dbReference type="EMBL" id="BMCJ01000005">
    <property type="protein sequence ID" value="GGC95340.1"/>
    <property type="molecule type" value="Genomic_DNA"/>
</dbReference>
<accession>A0ABQ1PDZ1</accession>
<evidence type="ECO:0000313" key="3">
    <source>
        <dbReference type="Proteomes" id="UP000619534"/>
    </source>
</evidence>
<dbReference type="Proteomes" id="UP000619534">
    <property type="component" value="Unassembled WGS sequence"/>
</dbReference>